<accession>A0ABW8EX05</accession>
<gene>
    <name evidence="1" type="ORF">ACIPEN_09090</name>
</gene>
<dbReference type="Proteomes" id="UP001617427">
    <property type="component" value="Unassembled WGS sequence"/>
</dbReference>
<sequence>MHTVTERSALLSSRLKTETASLHELMHALMEKGQPFANRDNYARFVAAQYHFQRDIEHLFSDPAIQAAVPDLDVRGRETASLADLADLGFDAGQEAVATAGVSIPGALGWLYVSEGSTLGAAFLLKEAKATLGLSETFGARNLAAYPEGRAVVWRRFVGFLDQPSLKEEDHDAVVAGAADAYARFGSLLKRYFGLV</sequence>
<dbReference type="InterPro" id="IPR016053">
    <property type="entry name" value="Haem_Oase-like"/>
</dbReference>
<comment type="caution">
    <text evidence="1">The sequence shown here is derived from an EMBL/GenBank/DDBJ whole genome shotgun (WGS) entry which is preliminary data.</text>
</comment>
<organism evidence="1 2">
    <name type="scientific">Herbaspirillum chlorophenolicum</name>
    <dbReference type="NCBI Taxonomy" id="211589"/>
    <lineage>
        <taxon>Bacteria</taxon>
        <taxon>Pseudomonadati</taxon>
        <taxon>Pseudomonadota</taxon>
        <taxon>Betaproteobacteria</taxon>
        <taxon>Burkholderiales</taxon>
        <taxon>Oxalobacteraceae</taxon>
        <taxon>Herbaspirillum</taxon>
    </lineage>
</organism>
<dbReference type="EMBL" id="JBIUZV010000004">
    <property type="protein sequence ID" value="MFJ3045973.1"/>
    <property type="molecule type" value="Genomic_DNA"/>
</dbReference>
<dbReference type="SUPFAM" id="SSF48613">
    <property type="entry name" value="Heme oxygenase-like"/>
    <property type="match status" value="1"/>
</dbReference>
<dbReference type="CDD" id="cd19166">
    <property type="entry name" value="HemeO-bac"/>
    <property type="match status" value="1"/>
</dbReference>
<proteinExistence type="predicted"/>
<reference evidence="1 2" key="1">
    <citation type="submission" date="2024-10" db="EMBL/GenBank/DDBJ databases">
        <title>The Natural Products Discovery Center: Release of the First 8490 Sequenced Strains for Exploring Actinobacteria Biosynthetic Diversity.</title>
        <authorList>
            <person name="Kalkreuter E."/>
            <person name="Kautsar S.A."/>
            <person name="Yang D."/>
            <person name="Bader C.D."/>
            <person name="Teijaro C.N."/>
            <person name="Fluegel L."/>
            <person name="Davis C.M."/>
            <person name="Simpson J.R."/>
            <person name="Lauterbach L."/>
            <person name="Steele A.D."/>
            <person name="Gui C."/>
            <person name="Meng S."/>
            <person name="Li G."/>
            <person name="Viehrig K."/>
            <person name="Ye F."/>
            <person name="Su P."/>
            <person name="Kiefer A.F."/>
            <person name="Nichols A."/>
            <person name="Cepeda A.J."/>
            <person name="Yan W."/>
            <person name="Fan B."/>
            <person name="Jiang Y."/>
            <person name="Adhikari A."/>
            <person name="Zheng C.-J."/>
            <person name="Schuster L."/>
            <person name="Cowan T.M."/>
            <person name="Smanski M.J."/>
            <person name="Chevrette M.G."/>
            <person name="De Carvalho L.P.S."/>
            <person name="Shen B."/>
        </authorList>
    </citation>
    <scope>NUCLEOTIDE SEQUENCE [LARGE SCALE GENOMIC DNA]</scope>
    <source>
        <strain evidence="1 2">NPDC087045</strain>
    </source>
</reference>
<dbReference type="RefSeq" id="WP_402699848.1">
    <property type="nucleotide sequence ID" value="NZ_JBIUZV010000004.1"/>
</dbReference>
<evidence type="ECO:0000313" key="2">
    <source>
        <dbReference type="Proteomes" id="UP001617427"/>
    </source>
</evidence>
<evidence type="ECO:0000313" key="1">
    <source>
        <dbReference type="EMBL" id="MFJ3045973.1"/>
    </source>
</evidence>
<name>A0ABW8EX05_9BURK</name>
<dbReference type="Pfam" id="PF01126">
    <property type="entry name" value="Heme_oxygenase"/>
    <property type="match status" value="1"/>
</dbReference>
<dbReference type="InterPro" id="IPR016084">
    <property type="entry name" value="Haem_Oase-like_multi-hlx"/>
</dbReference>
<protein>
    <submittedName>
        <fullName evidence="1">Biliverdin-producing heme oxygenase</fullName>
    </submittedName>
</protein>
<keyword evidence="2" id="KW-1185">Reference proteome</keyword>
<dbReference type="Gene3D" id="1.20.910.10">
    <property type="entry name" value="Heme oxygenase-like"/>
    <property type="match status" value="1"/>
</dbReference>